<protein>
    <submittedName>
        <fullName evidence="1">Uncharacterized protein</fullName>
    </submittedName>
</protein>
<sequence length="61" mass="6540">RFTLGVGIGAEYPLSALIAAEWSSTASGGRMLASVFAMQAVDRLLACDSIWILRLRLGLSR</sequence>
<comment type="caution">
    <text evidence="1">The sequence shown here is derived from an EMBL/GenBank/DDBJ whole genome shotgun (WGS) entry which is preliminary data.</text>
</comment>
<organism evidence="1 2">
    <name type="scientific">Lasiosphaeria hispida</name>
    <dbReference type="NCBI Taxonomy" id="260671"/>
    <lineage>
        <taxon>Eukaryota</taxon>
        <taxon>Fungi</taxon>
        <taxon>Dikarya</taxon>
        <taxon>Ascomycota</taxon>
        <taxon>Pezizomycotina</taxon>
        <taxon>Sordariomycetes</taxon>
        <taxon>Sordariomycetidae</taxon>
        <taxon>Sordariales</taxon>
        <taxon>Lasiosphaeriaceae</taxon>
        <taxon>Lasiosphaeria</taxon>
    </lineage>
</organism>
<feature type="non-terminal residue" evidence="1">
    <location>
        <position position="1"/>
    </location>
</feature>
<evidence type="ECO:0000313" key="1">
    <source>
        <dbReference type="EMBL" id="KAK3342172.1"/>
    </source>
</evidence>
<accession>A0AAJ0H883</accession>
<dbReference type="Gene3D" id="1.20.1250.20">
    <property type="entry name" value="MFS general substrate transporter like domains"/>
    <property type="match status" value="1"/>
</dbReference>
<proteinExistence type="predicted"/>
<dbReference type="EMBL" id="JAUIQD010000008">
    <property type="protein sequence ID" value="KAK3342172.1"/>
    <property type="molecule type" value="Genomic_DNA"/>
</dbReference>
<evidence type="ECO:0000313" key="2">
    <source>
        <dbReference type="Proteomes" id="UP001275084"/>
    </source>
</evidence>
<keyword evidence="2" id="KW-1185">Reference proteome</keyword>
<dbReference type="InterPro" id="IPR036259">
    <property type="entry name" value="MFS_trans_sf"/>
</dbReference>
<reference evidence="1" key="1">
    <citation type="journal article" date="2023" name="Mol. Phylogenet. Evol.">
        <title>Genome-scale phylogeny and comparative genomics of the fungal order Sordariales.</title>
        <authorList>
            <person name="Hensen N."/>
            <person name="Bonometti L."/>
            <person name="Westerberg I."/>
            <person name="Brannstrom I.O."/>
            <person name="Guillou S."/>
            <person name="Cros-Aarteil S."/>
            <person name="Calhoun S."/>
            <person name="Haridas S."/>
            <person name="Kuo A."/>
            <person name="Mondo S."/>
            <person name="Pangilinan J."/>
            <person name="Riley R."/>
            <person name="LaButti K."/>
            <person name="Andreopoulos B."/>
            <person name="Lipzen A."/>
            <person name="Chen C."/>
            <person name="Yan M."/>
            <person name="Daum C."/>
            <person name="Ng V."/>
            <person name="Clum A."/>
            <person name="Steindorff A."/>
            <person name="Ohm R.A."/>
            <person name="Martin F."/>
            <person name="Silar P."/>
            <person name="Natvig D.O."/>
            <person name="Lalanne C."/>
            <person name="Gautier V."/>
            <person name="Ament-Velasquez S.L."/>
            <person name="Kruys A."/>
            <person name="Hutchinson M.I."/>
            <person name="Powell A.J."/>
            <person name="Barry K."/>
            <person name="Miller A.N."/>
            <person name="Grigoriev I.V."/>
            <person name="Debuchy R."/>
            <person name="Gladieux P."/>
            <person name="Hiltunen Thoren M."/>
            <person name="Johannesson H."/>
        </authorList>
    </citation>
    <scope>NUCLEOTIDE SEQUENCE</scope>
    <source>
        <strain evidence="1">CBS 955.72</strain>
    </source>
</reference>
<name>A0AAJ0H883_9PEZI</name>
<reference evidence="1" key="2">
    <citation type="submission" date="2023-06" db="EMBL/GenBank/DDBJ databases">
        <authorList>
            <consortium name="Lawrence Berkeley National Laboratory"/>
            <person name="Haridas S."/>
            <person name="Hensen N."/>
            <person name="Bonometti L."/>
            <person name="Westerberg I."/>
            <person name="Brannstrom I.O."/>
            <person name="Guillou S."/>
            <person name="Cros-Aarteil S."/>
            <person name="Calhoun S."/>
            <person name="Kuo A."/>
            <person name="Mondo S."/>
            <person name="Pangilinan J."/>
            <person name="Riley R."/>
            <person name="Labutti K."/>
            <person name="Andreopoulos B."/>
            <person name="Lipzen A."/>
            <person name="Chen C."/>
            <person name="Yanf M."/>
            <person name="Daum C."/>
            <person name="Ng V."/>
            <person name="Clum A."/>
            <person name="Steindorff A."/>
            <person name="Ohm R."/>
            <person name="Martin F."/>
            <person name="Silar P."/>
            <person name="Natvig D."/>
            <person name="Lalanne C."/>
            <person name="Gautier V."/>
            <person name="Ament-Velasquez S.L."/>
            <person name="Kruys A."/>
            <person name="Hutchinson M.I."/>
            <person name="Powell A.J."/>
            <person name="Barry K."/>
            <person name="Miller A.N."/>
            <person name="Grigoriev I.V."/>
            <person name="Debuchy R."/>
            <person name="Gladieux P."/>
            <person name="Thoren M.H."/>
            <person name="Johannesson H."/>
        </authorList>
    </citation>
    <scope>NUCLEOTIDE SEQUENCE</scope>
    <source>
        <strain evidence="1">CBS 955.72</strain>
    </source>
</reference>
<dbReference type="Proteomes" id="UP001275084">
    <property type="component" value="Unassembled WGS sequence"/>
</dbReference>
<gene>
    <name evidence="1" type="ORF">B0T25DRAFT_466337</name>
</gene>
<dbReference type="AlphaFoldDB" id="A0AAJ0H883"/>